<proteinExistence type="predicted"/>
<dbReference type="RefSeq" id="WP_120679800.1">
    <property type="nucleotide sequence ID" value="NZ_RBAL01000007.1"/>
</dbReference>
<evidence type="ECO:0000313" key="2">
    <source>
        <dbReference type="Proteomes" id="UP000272474"/>
    </source>
</evidence>
<dbReference type="Proteomes" id="UP000272474">
    <property type="component" value="Unassembled WGS sequence"/>
</dbReference>
<dbReference type="InterPro" id="IPR021373">
    <property type="entry name" value="DUF2993"/>
</dbReference>
<name>A0A3A9Z0Y7_9ACTN</name>
<dbReference type="EMBL" id="RBAL01000007">
    <property type="protein sequence ID" value="RKN41800.1"/>
    <property type="molecule type" value="Genomic_DNA"/>
</dbReference>
<comment type="caution">
    <text evidence="1">The sequence shown here is derived from an EMBL/GenBank/DDBJ whole genome shotgun (WGS) entry which is preliminary data.</text>
</comment>
<protein>
    <submittedName>
        <fullName evidence="1">DUF2993 domain-containing protein</fullName>
    </submittedName>
</protein>
<accession>A0A3A9Z0Y7</accession>
<dbReference type="Pfam" id="PF11209">
    <property type="entry name" value="LmeA"/>
    <property type="match status" value="1"/>
</dbReference>
<gene>
    <name evidence="1" type="ORF">D7294_15205</name>
</gene>
<organism evidence="1 2">
    <name type="scientific">Streptomyces hoynatensis</name>
    <dbReference type="NCBI Taxonomy" id="1141874"/>
    <lineage>
        <taxon>Bacteria</taxon>
        <taxon>Bacillati</taxon>
        <taxon>Actinomycetota</taxon>
        <taxon>Actinomycetes</taxon>
        <taxon>Kitasatosporales</taxon>
        <taxon>Streptomycetaceae</taxon>
        <taxon>Streptomyces</taxon>
    </lineage>
</organism>
<keyword evidence="2" id="KW-1185">Reference proteome</keyword>
<reference evidence="1 2" key="1">
    <citation type="journal article" date="2014" name="Int. J. Syst. Evol. Microbiol.">
        <title>Streptomyces hoynatensis sp. nov., isolated from deep marine sediment.</title>
        <authorList>
            <person name="Veyisoglu A."/>
            <person name="Sahin N."/>
        </authorList>
    </citation>
    <scope>NUCLEOTIDE SEQUENCE [LARGE SCALE GENOMIC DNA]</scope>
    <source>
        <strain evidence="1 2">KCTC 29097</strain>
    </source>
</reference>
<dbReference type="AlphaFoldDB" id="A0A3A9Z0Y7"/>
<evidence type="ECO:0000313" key="1">
    <source>
        <dbReference type="EMBL" id="RKN41800.1"/>
    </source>
</evidence>
<sequence length="239" mass="25223">MRALRISLIVVGVLLVLAIAADRVALYIAQGEVASRARTTLGLTEEPDVSIKGFPFLTQVLDRHLGHVTLGLDDYQADVDGTSLTIHELDADLRDVTITGGFSGAVAETATGEGLIDYPELSRVYGELLGSSDNGLTVEFSPADDGRLLLTVQASVLGQSMDVGDVEADLVVEHDSVSLHVDEEDIPDTGNPQIQQTINERLNEEHAVSGLPVGLALDSATPEEDGVRITVAGSDVEIG</sequence>
<dbReference type="OrthoDB" id="3215846at2"/>